<reference evidence="3" key="1">
    <citation type="submission" date="2025-08" db="UniProtKB">
        <authorList>
            <consortium name="RefSeq"/>
        </authorList>
    </citation>
    <scope>IDENTIFICATION</scope>
    <source>
        <tissue evidence="3">Young leaves</tissue>
    </source>
</reference>
<feature type="compositionally biased region" description="Polar residues" evidence="1">
    <location>
        <begin position="361"/>
        <end position="370"/>
    </location>
</feature>
<dbReference type="PANTHER" id="PTHR35698">
    <property type="entry name" value="DNA-BINDING PROTEIN RHL1"/>
    <property type="match status" value="1"/>
</dbReference>
<evidence type="ECO:0000256" key="1">
    <source>
        <dbReference type="SAM" id="MobiDB-lite"/>
    </source>
</evidence>
<feature type="compositionally biased region" description="Basic and acidic residues" evidence="1">
    <location>
        <begin position="290"/>
        <end position="299"/>
    </location>
</feature>
<proteinExistence type="predicted"/>
<dbReference type="AlphaFoldDB" id="A0A6J1GT84"/>
<dbReference type="GeneID" id="111457259"/>
<evidence type="ECO:0000313" key="3">
    <source>
        <dbReference type="RefSeq" id="XP_022955236.1"/>
    </source>
</evidence>
<dbReference type="GO" id="GO:0003677">
    <property type="term" value="F:DNA binding"/>
    <property type="evidence" value="ECO:0007669"/>
    <property type="project" value="InterPro"/>
</dbReference>
<dbReference type="RefSeq" id="XP_022955236.1">
    <property type="nucleotide sequence ID" value="XM_023099468.1"/>
</dbReference>
<feature type="region of interest" description="Disordered" evidence="1">
    <location>
        <begin position="273"/>
        <end position="386"/>
    </location>
</feature>
<name>A0A6J1GT84_CUCMO</name>
<dbReference type="InterPro" id="IPR038859">
    <property type="entry name" value="RHL1"/>
</dbReference>
<evidence type="ECO:0000313" key="2">
    <source>
        <dbReference type="Proteomes" id="UP000504609"/>
    </source>
</evidence>
<dbReference type="GO" id="GO:0042023">
    <property type="term" value="P:DNA endoreduplication"/>
    <property type="evidence" value="ECO:0007669"/>
    <property type="project" value="InterPro"/>
</dbReference>
<sequence>MARGSSSSKTNKANAELEPEIAARKRLKKLAFSNNLLSGTQAKPQGCLCPSATVLKHNGKDIVKKSHRKNRFLFSFSGLLAPVSGGKIGELKDLGSKNPILYLEFPQGRMKLFGTIMYPKNRYLTLQFSRGGKNVTCEDYFDNMIVFSDAWWIGTKDENQEEARLDFPKELSMVQCGEYDFNGGAGVVTTIKPSAQKKGINRVEENSLKGEHGDDLVDLEDNMTTPIKTTPVRHSERSAGKVFNFAEASSSEDESAGTCDDLSEGEEKNVVIHEPSIGDHASENTEDISVDSKDVDAVEKSPILQGDQESISKTKRSSRAKGNAQSSNRGILVQPTLHSLFKKVEEKRTPRRSKRSSTSKVSAQKVQLSGSKRKIDQDEGSRKRRVVRVQDDGQSRMLSLFTSEEKSRGRIQNMRLKMTLKSCRALKRTLMKIGQVEVITFYNW</sequence>
<dbReference type="Proteomes" id="UP000504609">
    <property type="component" value="Unplaced"/>
</dbReference>
<protein>
    <submittedName>
        <fullName evidence="3">DNA-binding protein RHL1-like isoform X1</fullName>
    </submittedName>
</protein>
<gene>
    <name evidence="3" type="primary">LOC111457259</name>
</gene>
<dbReference type="KEGG" id="cmos:111457259"/>
<keyword evidence="2" id="KW-1185">Reference proteome</keyword>
<accession>A0A6J1GT84</accession>
<organism evidence="2 3">
    <name type="scientific">Cucurbita moschata</name>
    <name type="common">Winter crookneck squash</name>
    <name type="synonym">Cucurbita pepo var. moschata</name>
    <dbReference type="NCBI Taxonomy" id="3662"/>
    <lineage>
        <taxon>Eukaryota</taxon>
        <taxon>Viridiplantae</taxon>
        <taxon>Streptophyta</taxon>
        <taxon>Embryophyta</taxon>
        <taxon>Tracheophyta</taxon>
        <taxon>Spermatophyta</taxon>
        <taxon>Magnoliopsida</taxon>
        <taxon>eudicotyledons</taxon>
        <taxon>Gunneridae</taxon>
        <taxon>Pentapetalae</taxon>
        <taxon>rosids</taxon>
        <taxon>fabids</taxon>
        <taxon>Cucurbitales</taxon>
        <taxon>Cucurbitaceae</taxon>
        <taxon>Cucurbiteae</taxon>
        <taxon>Cucurbita</taxon>
    </lineage>
</organism>
<dbReference type="PANTHER" id="PTHR35698:SF2">
    <property type="entry name" value="DNA-BINDING PROTEIN RHL1"/>
    <property type="match status" value="1"/>
</dbReference>
<feature type="compositionally biased region" description="Basic and acidic residues" evidence="1">
    <location>
        <begin position="273"/>
        <end position="283"/>
    </location>
</feature>